<dbReference type="InterPro" id="IPR036427">
    <property type="entry name" value="Bromodomain-like_sf"/>
</dbReference>
<dbReference type="Gene3D" id="1.20.920.10">
    <property type="entry name" value="Bromodomain-like"/>
    <property type="match status" value="1"/>
</dbReference>
<dbReference type="InterPro" id="IPR027353">
    <property type="entry name" value="NET_dom"/>
</dbReference>
<evidence type="ECO:0000256" key="4">
    <source>
        <dbReference type="PROSITE-ProRule" id="PRU00035"/>
    </source>
</evidence>
<evidence type="ECO:0000313" key="9">
    <source>
        <dbReference type="EMBL" id="KZM83735.1"/>
    </source>
</evidence>
<feature type="region of interest" description="Disordered" evidence="6">
    <location>
        <begin position="1"/>
        <end position="31"/>
    </location>
</feature>
<keyword evidence="3" id="KW-0804">Transcription</keyword>
<organism evidence="9">
    <name type="scientific">Daucus carota subsp. sativus</name>
    <name type="common">Carrot</name>
    <dbReference type="NCBI Taxonomy" id="79200"/>
    <lineage>
        <taxon>Eukaryota</taxon>
        <taxon>Viridiplantae</taxon>
        <taxon>Streptophyta</taxon>
        <taxon>Embryophyta</taxon>
        <taxon>Tracheophyta</taxon>
        <taxon>Spermatophyta</taxon>
        <taxon>Magnoliopsida</taxon>
        <taxon>eudicotyledons</taxon>
        <taxon>Gunneridae</taxon>
        <taxon>Pentapetalae</taxon>
        <taxon>asterids</taxon>
        <taxon>campanulids</taxon>
        <taxon>Apiales</taxon>
        <taxon>Apiaceae</taxon>
        <taxon>Apioideae</taxon>
        <taxon>Scandiceae</taxon>
        <taxon>Daucinae</taxon>
        <taxon>Daucus</taxon>
        <taxon>Daucus sect. Daucus</taxon>
    </lineage>
</organism>
<proteinExistence type="predicted"/>
<feature type="domain" description="Bromo" evidence="7">
    <location>
        <begin position="121"/>
        <end position="193"/>
    </location>
</feature>
<dbReference type="STRING" id="79200.A0A175YJJ7"/>
<feature type="domain" description="NET" evidence="8">
    <location>
        <begin position="248"/>
        <end position="331"/>
    </location>
</feature>
<protein>
    <recommendedName>
        <fullName evidence="12">Bromo domain-containing protein</fullName>
    </recommendedName>
</protein>
<dbReference type="Gene3D" id="1.20.1270.220">
    <property type="match status" value="1"/>
</dbReference>
<evidence type="ECO:0000256" key="1">
    <source>
        <dbReference type="ARBA" id="ARBA00023015"/>
    </source>
</evidence>
<dbReference type="PANTHER" id="PTHR45926">
    <property type="entry name" value="OSJNBA0053K19.4 PROTEIN"/>
    <property type="match status" value="1"/>
</dbReference>
<name>A0A175YJJ7_DAUCS</name>
<evidence type="ECO:0008006" key="12">
    <source>
        <dbReference type="Google" id="ProtNLM"/>
    </source>
</evidence>
<evidence type="ECO:0000256" key="6">
    <source>
        <dbReference type="SAM" id="MobiDB-lite"/>
    </source>
</evidence>
<dbReference type="PRINTS" id="PR00503">
    <property type="entry name" value="BROMODOMAIN"/>
</dbReference>
<evidence type="ECO:0000313" key="11">
    <source>
        <dbReference type="Proteomes" id="UP000077755"/>
    </source>
</evidence>
<keyword evidence="5" id="KW-0175">Coiled coil</keyword>
<dbReference type="InterPro" id="IPR001487">
    <property type="entry name" value="Bromodomain"/>
</dbReference>
<dbReference type="PROSITE" id="PS51525">
    <property type="entry name" value="NET"/>
    <property type="match status" value="1"/>
</dbReference>
<dbReference type="Pfam" id="PF17035">
    <property type="entry name" value="BET"/>
    <property type="match status" value="1"/>
</dbReference>
<dbReference type="Pfam" id="PF00439">
    <property type="entry name" value="Bromodomain"/>
    <property type="match status" value="1"/>
</dbReference>
<reference evidence="9" key="1">
    <citation type="journal article" date="2016" name="Nat. Genet.">
        <title>A high-quality carrot genome assembly provides new insights into carotenoid accumulation and asterid genome evolution.</title>
        <authorList>
            <person name="Iorizzo M."/>
            <person name="Ellison S."/>
            <person name="Senalik D."/>
            <person name="Zeng P."/>
            <person name="Satapoomin P."/>
            <person name="Huang J."/>
            <person name="Bowman M."/>
            <person name="Iovene M."/>
            <person name="Sanseverino W."/>
            <person name="Cavagnaro P."/>
            <person name="Yildiz M."/>
            <person name="Macko-Podgorni A."/>
            <person name="Moranska E."/>
            <person name="Grzebelus E."/>
            <person name="Grzebelus D."/>
            <person name="Ashrafi H."/>
            <person name="Zheng Z."/>
            <person name="Cheng S."/>
            <person name="Spooner D."/>
            <person name="Van Deynze A."/>
            <person name="Simon P."/>
        </authorList>
    </citation>
    <scope>NUCLEOTIDE SEQUENCE [LARGE SCALE GENOMIC DNA]</scope>
    <source>
        <tissue evidence="9">Leaf</tissue>
    </source>
</reference>
<dbReference type="PROSITE" id="PS50014">
    <property type="entry name" value="BROMODOMAIN_2"/>
    <property type="match status" value="1"/>
</dbReference>
<dbReference type="EMBL" id="CP093350">
    <property type="protein sequence ID" value="WOH10974.1"/>
    <property type="molecule type" value="Genomic_DNA"/>
</dbReference>
<sequence length="333" mass="38919">MMSPNSKTINPNAHARNAQQPNHTKVCPKSSRDDGVIFDLDSYSEPELQELKKKFISNVERIRSFVKQIEARESNSVAKKRAMPMIPDKENNEKYNLDSTESRRVEAAMMKKCGVILDNLMKHKHGWVFNKPVDVVALRLSDYYEVVKRPMDLGTIKSKLGRRGYRSPHDFAKDVRLTFENAMLYNRKGEDVYVMASVLSELFGKLFDPAYERYENERRSVIVEHERFERQEAAEKYVVKKQRRVAEELENRVKRWEMSVEERDRLGHALQDLIGEYLDEILQIVAKRNPEMIKPDAEGEIELDVFALDNETLWDLDRFVRLNPKAGQKKKAI</sequence>
<evidence type="ECO:0000256" key="2">
    <source>
        <dbReference type="ARBA" id="ARBA00023117"/>
    </source>
</evidence>
<accession>A0A175YJJ7</accession>
<feature type="compositionally biased region" description="Polar residues" evidence="6">
    <location>
        <begin position="1"/>
        <end position="23"/>
    </location>
</feature>
<evidence type="ECO:0000256" key="5">
    <source>
        <dbReference type="SAM" id="Coils"/>
    </source>
</evidence>
<dbReference type="SMART" id="SM00297">
    <property type="entry name" value="BROMO"/>
    <property type="match status" value="1"/>
</dbReference>
<reference evidence="10" key="2">
    <citation type="submission" date="2022-03" db="EMBL/GenBank/DDBJ databases">
        <title>Draft title - Genomic analysis of global carrot germplasm unveils the trajectory of domestication and the origin of high carotenoid orange carrot.</title>
        <authorList>
            <person name="Iorizzo M."/>
            <person name="Ellison S."/>
            <person name="Senalik D."/>
            <person name="Macko-Podgorni A."/>
            <person name="Grzebelus D."/>
            <person name="Bostan H."/>
            <person name="Rolling W."/>
            <person name="Curaba J."/>
            <person name="Simon P."/>
        </authorList>
    </citation>
    <scope>NUCLEOTIDE SEQUENCE</scope>
    <source>
        <tissue evidence="10">Leaf</tissue>
    </source>
</reference>
<gene>
    <name evidence="9" type="ORF">DCAR_028843</name>
    <name evidence="10" type="ORF">DCAR_0830451</name>
</gene>
<evidence type="ECO:0000259" key="7">
    <source>
        <dbReference type="PROSITE" id="PS50014"/>
    </source>
</evidence>
<dbReference type="Gramene" id="KZM83735">
    <property type="protein sequence ID" value="KZM83735"/>
    <property type="gene ID" value="DCAR_028843"/>
</dbReference>
<dbReference type="AlphaFoldDB" id="A0A175YJJ7"/>
<evidence type="ECO:0000259" key="8">
    <source>
        <dbReference type="PROSITE" id="PS51525"/>
    </source>
</evidence>
<keyword evidence="11" id="KW-1185">Reference proteome</keyword>
<keyword evidence="2 4" id="KW-0103">Bromodomain</keyword>
<dbReference type="OMA" id="LCLRDYH"/>
<dbReference type="EMBL" id="LNRQ01000008">
    <property type="protein sequence ID" value="KZM83735.1"/>
    <property type="molecule type" value="Genomic_DNA"/>
</dbReference>
<evidence type="ECO:0000256" key="3">
    <source>
        <dbReference type="ARBA" id="ARBA00023163"/>
    </source>
</evidence>
<keyword evidence="1" id="KW-0805">Transcription regulation</keyword>
<feature type="coiled-coil region" evidence="5">
    <location>
        <begin position="211"/>
        <end position="266"/>
    </location>
</feature>
<dbReference type="SUPFAM" id="SSF47370">
    <property type="entry name" value="Bromodomain"/>
    <property type="match status" value="1"/>
</dbReference>
<evidence type="ECO:0000313" key="10">
    <source>
        <dbReference type="EMBL" id="WOH10974.1"/>
    </source>
</evidence>
<dbReference type="InterPro" id="IPR038336">
    <property type="entry name" value="NET_sf"/>
</dbReference>
<dbReference type="Proteomes" id="UP000077755">
    <property type="component" value="Chromosome 8"/>
</dbReference>